<keyword evidence="1 4" id="KW-0732">Signal</keyword>
<keyword evidence="4" id="KW-0449">Lipoprotein</keyword>
<dbReference type="GO" id="GO:0009279">
    <property type="term" value="C:cell outer membrane"/>
    <property type="evidence" value="ECO:0007669"/>
    <property type="project" value="UniProtKB-SubCell"/>
</dbReference>
<dbReference type="EMBL" id="PDEA01000001">
    <property type="protein sequence ID" value="PEH90246.1"/>
    <property type="molecule type" value="Genomic_DNA"/>
</dbReference>
<sequence length="374" mass="38958">MTVGRWAASAALVTALGGCAWFGTSKPKPQDLGPNVVKLDIRQAWTARVGAIKDVSLSTHVLGDAVYVSAADGTVVALNARNGQDLWRTTVGKPLSSGVGSDGVTTAVVTKSNELIGIIDGKQAWSKRLEAGAYTAPLVAGARVFLVTADRTIAAYDARTGQALWSQPRTGEPLVLRQPGVLQAVGNTLVTGMAGRLVALQPDNGAVLWEAPLASPRGTNDVERLVDLVGPTFTQGNVVCARAFQASVGCVDAARGQVLWTQTARGSVGVGGDAELLAGTESNGVVQAWDRADGKKLWSVERFQHRRLTAPLLLGRSVIMGDDAGLVHVLSKQDGSHLNRLQTDGSGMAAAPVVAADTLVVVTRNGGVYGFRPE</sequence>
<proteinExistence type="inferred from homology"/>
<protein>
    <recommendedName>
        <fullName evidence="4">Outer membrane protein assembly factor BamB</fullName>
    </recommendedName>
</protein>
<keyword evidence="7" id="KW-1185">Reference proteome</keyword>
<keyword evidence="2 4" id="KW-0472">Membrane</keyword>
<comment type="similarity">
    <text evidence="4">Belongs to the BamB family.</text>
</comment>
<evidence type="ECO:0000256" key="2">
    <source>
        <dbReference type="ARBA" id="ARBA00023136"/>
    </source>
</evidence>
<evidence type="ECO:0000256" key="1">
    <source>
        <dbReference type="ARBA" id="ARBA00022729"/>
    </source>
</evidence>
<dbReference type="Pfam" id="PF13360">
    <property type="entry name" value="PQQ_2"/>
    <property type="match status" value="1"/>
</dbReference>
<comment type="caution">
    <text evidence="6">The sequence shown here is derived from an EMBL/GenBank/DDBJ whole genome shotgun (WGS) entry which is preliminary data.</text>
</comment>
<dbReference type="GO" id="GO:0043165">
    <property type="term" value="P:Gram-negative-bacterium-type cell outer membrane assembly"/>
    <property type="evidence" value="ECO:0007669"/>
    <property type="project" value="UniProtKB-UniRule"/>
</dbReference>
<name>A0A2A7UYH6_COMTR</name>
<dbReference type="PROSITE" id="PS51257">
    <property type="entry name" value="PROKAR_LIPOPROTEIN"/>
    <property type="match status" value="1"/>
</dbReference>
<evidence type="ECO:0000256" key="3">
    <source>
        <dbReference type="ARBA" id="ARBA00023237"/>
    </source>
</evidence>
<dbReference type="PANTHER" id="PTHR34512:SF30">
    <property type="entry name" value="OUTER MEMBRANE PROTEIN ASSEMBLY FACTOR BAMB"/>
    <property type="match status" value="1"/>
</dbReference>
<comment type="function">
    <text evidence="4">Part of the outer membrane protein assembly complex, which is involved in assembly and insertion of beta-barrel proteins into the outer membrane.</text>
</comment>
<evidence type="ECO:0000256" key="4">
    <source>
        <dbReference type="HAMAP-Rule" id="MF_00923"/>
    </source>
</evidence>
<comment type="subcellular location">
    <subcellularLocation>
        <location evidence="4">Cell outer membrane</location>
        <topology evidence="4">Lipid-anchor</topology>
    </subcellularLocation>
</comment>
<dbReference type="GO" id="GO:0051205">
    <property type="term" value="P:protein insertion into membrane"/>
    <property type="evidence" value="ECO:0007669"/>
    <property type="project" value="UniProtKB-UniRule"/>
</dbReference>
<accession>A0A2A7UYH6</accession>
<dbReference type="PANTHER" id="PTHR34512">
    <property type="entry name" value="CELL SURFACE PROTEIN"/>
    <property type="match status" value="1"/>
</dbReference>
<dbReference type="RefSeq" id="WP_066533945.1">
    <property type="nucleotide sequence ID" value="NZ_DALZQJ010000022.1"/>
</dbReference>
<evidence type="ECO:0000259" key="5">
    <source>
        <dbReference type="Pfam" id="PF13360"/>
    </source>
</evidence>
<dbReference type="OrthoDB" id="5173551at2"/>
<evidence type="ECO:0000313" key="6">
    <source>
        <dbReference type="EMBL" id="PEH90246.1"/>
    </source>
</evidence>
<dbReference type="NCBIfam" id="TIGR03300">
    <property type="entry name" value="assembly_YfgL"/>
    <property type="match status" value="1"/>
</dbReference>
<organism evidence="6 7">
    <name type="scientific">Comamonas terrigena</name>
    <dbReference type="NCBI Taxonomy" id="32013"/>
    <lineage>
        <taxon>Bacteria</taxon>
        <taxon>Pseudomonadati</taxon>
        <taxon>Pseudomonadota</taxon>
        <taxon>Betaproteobacteria</taxon>
        <taxon>Burkholderiales</taxon>
        <taxon>Comamonadaceae</taxon>
        <taxon>Comamonas</taxon>
    </lineage>
</organism>
<feature type="domain" description="Pyrrolo-quinoline quinone repeat" evidence="5">
    <location>
        <begin position="72"/>
        <end position="299"/>
    </location>
</feature>
<dbReference type="InterPro" id="IPR011047">
    <property type="entry name" value="Quinoprotein_ADH-like_sf"/>
</dbReference>
<dbReference type="SMART" id="SM00564">
    <property type="entry name" value="PQQ"/>
    <property type="match status" value="5"/>
</dbReference>
<dbReference type="GeneID" id="80802542"/>
<dbReference type="HAMAP" id="MF_00923">
    <property type="entry name" value="OM_assembly_BamB"/>
    <property type="match status" value="1"/>
</dbReference>
<dbReference type="SUPFAM" id="SSF50998">
    <property type="entry name" value="Quinoprotein alcohol dehydrogenase-like"/>
    <property type="match status" value="1"/>
</dbReference>
<reference evidence="7" key="1">
    <citation type="submission" date="2017-09" db="EMBL/GenBank/DDBJ databases">
        <title>FDA dAtabase for Regulatory Grade micrObial Sequences (FDA-ARGOS): Supporting development and validation of Infectious Disease Dx tests.</title>
        <authorList>
            <person name="Minogue T."/>
            <person name="Wolcott M."/>
            <person name="Wasieloski L."/>
            <person name="Aguilar W."/>
            <person name="Moore D."/>
            <person name="Tallon L."/>
            <person name="Sadzewicz L."/>
            <person name="Ott S."/>
            <person name="Zhao X."/>
            <person name="Nagaraj S."/>
            <person name="Vavikolanu K."/>
            <person name="Aluvathingal J."/>
            <person name="Nadendla S."/>
            <person name="Sichtig H."/>
        </authorList>
    </citation>
    <scope>NUCLEOTIDE SEQUENCE [LARGE SCALE GENOMIC DNA]</scope>
    <source>
        <strain evidence="7">FDAARGOS_394</strain>
    </source>
</reference>
<evidence type="ECO:0000313" key="7">
    <source>
        <dbReference type="Proteomes" id="UP000220246"/>
    </source>
</evidence>
<dbReference type="InterPro" id="IPR002372">
    <property type="entry name" value="PQQ_rpt_dom"/>
</dbReference>
<dbReference type="InterPro" id="IPR015943">
    <property type="entry name" value="WD40/YVTN_repeat-like_dom_sf"/>
</dbReference>
<dbReference type="Proteomes" id="UP000220246">
    <property type="component" value="Unassembled WGS sequence"/>
</dbReference>
<dbReference type="STRING" id="1219032.GCA_001515545_00981"/>
<dbReference type="Gene3D" id="2.130.10.10">
    <property type="entry name" value="YVTN repeat-like/Quinoprotein amine dehydrogenase"/>
    <property type="match status" value="1"/>
</dbReference>
<dbReference type="AlphaFoldDB" id="A0A2A7UYH6"/>
<gene>
    <name evidence="4 6" type="primary">bamB</name>
    <name evidence="6" type="ORF">CRM82_18105</name>
</gene>
<keyword evidence="4" id="KW-0564">Palmitate</keyword>
<dbReference type="InterPro" id="IPR017687">
    <property type="entry name" value="BamB"/>
</dbReference>
<keyword evidence="3 4" id="KW-0998">Cell outer membrane</keyword>
<comment type="subunit">
    <text evidence="4">Part of the Bam complex.</text>
</comment>
<dbReference type="InterPro" id="IPR018391">
    <property type="entry name" value="PQQ_b-propeller_rpt"/>
</dbReference>